<reference evidence="2" key="1">
    <citation type="submission" date="2020-02" db="EMBL/GenBank/DDBJ databases">
        <authorList>
            <person name="Meier V. D."/>
        </authorList>
    </citation>
    <scope>NUCLEOTIDE SEQUENCE</scope>
    <source>
        <strain evidence="2">AVDCRST_MAG27</strain>
    </source>
</reference>
<feature type="compositionally biased region" description="Basic residues" evidence="1">
    <location>
        <begin position="271"/>
        <end position="285"/>
    </location>
</feature>
<feature type="compositionally biased region" description="Basic and acidic residues" evidence="1">
    <location>
        <begin position="34"/>
        <end position="48"/>
    </location>
</feature>
<feature type="region of interest" description="Disordered" evidence="1">
    <location>
        <begin position="1"/>
        <end position="310"/>
    </location>
</feature>
<dbReference type="EMBL" id="CADCTD010000103">
    <property type="protein sequence ID" value="CAA9258117.1"/>
    <property type="molecule type" value="Genomic_DNA"/>
</dbReference>
<sequence length="310" mass="34172">GHCPDSRCLPGPRPGTRLPRRGPGRDGVAALRRACADRDRCRGRPDRRLPRRPARPGEVQRQPHAAEARPGRGGGGGPQPGRWPRQAARPHRAGPRQPRPHRCLCRAAGRRRAAPPARHPAAGGGGWPRRLCRGARREPHRPPAGGAGRHRARLPSRRPRRLRRAARPDLCPPRRLRPRVRGAGRRGARRVQRPARPSGQPALPGPPGRGHPRHHRHRWRGSRPRHRPSALVRGGGGAARHRARPPPARHGARLLRPRGLRGNPTLDLPRPRRRSPPLRGRRLHPGRGTSRPAMGRRGHGAALPAPARAL</sequence>
<keyword evidence="2" id="KW-0808">Transferase</keyword>
<proteinExistence type="predicted"/>
<evidence type="ECO:0000256" key="1">
    <source>
        <dbReference type="SAM" id="MobiDB-lite"/>
    </source>
</evidence>
<feature type="non-terminal residue" evidence="2">
    <location>
        <position position="310"/>
    </location>
</feature>
<name>A0A6J4IRP0_9PROT</name>
<dbReference type="AlphaFoldDB" id="A0A6J4IRP0"/>
<feature type="compositionally biased region" description="Basic residues" evidence="1">
    <location>
        <begin position="250"/>
        <end position="259"/>
    </location>
</feature>
<feature type="compositionally biased region" description="Basic residues" evidence="1">
    <location>
        <begin position="174"/>
        <end position="193"/>
    </location>
</feature>
<feature type="compositionally biased region" description="Basic residues" evidence="1">
    <location>
        <begin position="148"/>
        <end position="165"/>
    </location>
</feature>
<protein>
    <submittedName>
        <fullName evidence="2">Transcriptional regulator, MarR family / Acetyltransferase (GNAT)</fullName>
    </submittedName>
</protein>
<feature type="compositionally biased region" description="Basic residues" evidence="1">
    <location>
        <begin position="210"/>
        <end position="228"/>
    </location>
</feature>
<organism evidence="2">
    <name type="scientific">uncultured Craurococcus sp</name>
    <dbReference type="NCBI Taxonomy" id="1135998"/>
    <lineage>
        <taxon>Bacteria</taxon>
        <taxon>Pseudomonadati</taxon>
        <taxon>Pseudomonadota</taxon>
        <taxon>Alphaproteobacteria</taxon>
        <taxon>Acetobacterales</taxon>
        <taxon>Acetobacteraceae</taxon>
        <taxon>Craurococcus</taxon>
        <taxon>environmental samples</taxon>
    </lineage>
</organism>
<accession>A0A6J4IRP0</accession>
<evidence type="ECO:0000313" key="2">
    <source>
        <dbReference type="EMBL" id="CAA9258117.1"/>
    </source>
</evidence>
<feature type="non-terminal residue" evidence="2">
    <location>
        <position position="1"/>
    </location>
</feature>
<dbReference type="GO" id="GO:0016740">
    <property type="term" value="F:transferase activity"/>
    <property type="evidence" value="ECO:0007669"/>
    <property type="project" value="UniProtKB-KW"/>
</dbReference>
<feature type="compositionally biased region" description="Basic residues" evidence="1">
    <location>
        <begin position="88"/>
        <end position="113"/>
    </location>
</feature>
<gene>
    <name evidence="2" type="ORF">AVDCRST_MAG27-2408</name>
</gene>